<evidence type="ECO:0000313" key="5">
    <source>
        <dbReference type="Proteomes" id="UP001338125"/>
    </source>
</evidence>
<comment type="caution">
    <text evidence="4">The sequence shown here is derived from an EMBL/GenBank/DDBJ whole genome shotgun (WGS) entry which is preliminary data.</text>
</comment>
<keyword evidence="5" id="KW-1185">Reference proteome</keyword>
<gene>
    <name evidence="4" type="ORF">PT974_00095</name>
</gene>
<reference evidence="4 5" key="1">
    <citation type="submission" date="2024-01" db="EMBL/GenBank/DDBJ databases">
        <title>Complete genome of Cladobotryum mycophilum ATHUM6906.</title>
        <authorList>
            <person name="Christinaki A.C."/>
            <person name="Myridakis A.I."/>
            <person name="Kouvelis V.N."/>
        </authorList>
    </citation>
    <scope>NUCLEOTIDE SEQUENCE [LARGE SCALE GENOMIC DNA]</scope>
    <source>
        <strain evidence="4 5">ATHUM6906</strain>
    </source>
</reference>
<evidence type="ECO:0000256" key="3">
    <source>
        <dbReference type="SAM" id="Phobius"/>
    </source>
</evidence>
<evidence type="ECO:0000256" key="2">
    <source>
        <dbReference type="ARBA" id="ARBA00035112"/>
    </source>
</evidence>
<comment type="similarity">
    <text evidence="2">Belongs to the ustYa family.</text>
</comment>
<dbReference type="InterPro" id="IPR021765">
    <property type="entry name" value="UstYa-like"/>
</dbReference>
<keyword evidence="3" id="KW-0812">Transmembrane</keyword>
<feature type="transmembrane region" description="Helical" evidence="3">
    <location>
        <begin position="16"/>
        <end position="39"/>
    </location>
</feature>
<dbReference type="PANTHER" id="PTHR33365">
    <property type="entry name" value="YALI0B05434P"/>
    <property type="match status" value="1"/>
</dbReference>
<dbReference type="PANTHER" id="PTHR33365:SF4">
    <property type="entry name" value="CYCLOCHLOROTINE BIOSYNTHESIS PROTEIN O"/>
    <property type="match status" value="1"/>
</dbReference>
<evidence type="ECO:0008006" key="6">
    <source>
        <dbReference type="Google" id="ProtNLM"/>
    </source>
</evidence>
<comment type="pathway">
    <text evidence="1">Mycotoxin biosynthesis.</text>
</comment>
<name>A0ABR0SZV5_9HYPO</name>
<evidence type="ECO:0000313" key="4">
    <source>
        <dbReference type="EMBL" id="KAK5997738.1"/>
    </source>
</evidence>
<evidence type="ECO:0000256" key="1">
    <source>
        <dbReference type="ARBA" id="ARBA00004685"/>
    </source>
</evidence>
<keyword evidence="3" id="KW-1133">Transmembrane helix</keyword>
<dbReference type="Pfam" id="PF11807">
    <property type="entry name" value="UstYa"/>
    <property type="match status" value="1"/>
</dbReference>
<dbReference type="EMBL" id="JAVFKD010000001">
    <property type="protein sequence ID" value="KAK5997738.1"/>
    <property type="molecule type" value="Genomic_DNA"/>
</dbReference>
<keyword evidence="3" id="KW-0472">Membrane</keyword>
<dbReference type="Proteomes" id="UP001338125">
    <property type="component" value="Unassembled WGS sequence"/>
</dbReference>
<protein>
    <recommendedName>
        <fullName evidence="6">Oxidase ustYa</fullName>
    </recommendedName>
</protein>
<proteinExistence type="inferred from homology"/>
<sequence>MLDVKWSGQRRSRPSLSAVFVVLPLTILAICVVILYSFIPFRDLASCPETHVPALPDKNDVKNRLVLFEEKEEYKNLSHEYDSSWNKILGPNGGFLVKLDENDQRHHFGISMFHQMHCLIMIRGAVQALYSKLEQAGIEIPDVEERGEHSHADHFDSNHWLHCFDYLRQTLLCNADGTVERPRLNTHGVGVVDGMGERKCRDWDALYELSKESIKNPEKVGKIY</sequence>
<organism evidence="4 5">
    <name type="scientific">Cladobotryum mycophilum</name>
    <dbReference type="NCBI Taxonomy" id="491253"/>
    <lineage>
        <taxon>Eukaryota</taxon>
        <taxon>Fungi</taxon>
        <taxon>Dikarya</taxon>
        <taxon>Ascomycota</taxon>
        <taxon>Pezizomycotina</taxon>
        <taxon>Sordariomycetes</taxon>
        <taxon>Hypocreomycetidae</taxon>
        <taxon>Hypocreales</taxon>
        <taxon>Hypocreaceae</taxon>
        <taxon>Cladobotryum</taxon>
    </lineage>
</organism>
<accession>A0ABR0SZV5</accession>